<comment type="caution">
    <text evidence="19">The sequence shown here is derived from an EMBL/GenBank/DDBJ whole genome shotgun (WGS) entry which is preliminary data.</text>
</comment>
<comment type="similarity">
    <text evidence="3">Belongs to the RBT5 family.</text>
</comment>
<keyword evidence="9 17" id="KW-0732">Signal</keyword>
<comment type="subcellular location">
    <subcellularLocation>
        <location evidence="1">Cell membrane</location>
        <topology evidence="1">Lipid-anchor</topology>
        <topology evidence="1">GPI-anchor</topology>
    </subcellularLocation>
    <subcellularLocation>
        <location evidence="2">Secreted</location>
    </subcellularLocation>
</comment>
<organism evidence="19 20">
    <name type="scientific">Bionectria ochroleuca</name>
    <name type="common">Gliocladium roseum</name>
    <dbReference type="NCBI Taxonomy" id="29856"/>
    <lineage>
        <taxon>Eukaryota</taxon>
        <taxon>Fungi</taxon>
        <taxon>Dikarya</taxon>
        <taxon>Ascomycota</taxon>
        <taxon>Pezizomycotina</taxon>
        <taxon>Sordariomycetes</taxon>
        <taxon>Hypocreomycetidae</taxon>
        <taxon>Hypocreales</taxon>
        <taxon>Bionectriaceae</taxon>
        <taxon>Clonostachys</taxon>
    </lineage>
</organism>
<keyword evidence="11" id="KW-0472">Membrane</keyword>
<gene>
    <name evidence="19" type="ORF">CLO192961_LOCUS204198</name>
</gene>
<keyword evidence="20" id="KW-1185">Reference proteome</keyword>
<evidence type="ECO:0000256" key="6">
    <source>
        <dbReference type="ARBA" id="ARBA00022617"/>
    </source>
</evidence>
<dbReference type="Proteomes" id="UP000766486">
    <property type="component" value="Unassembled WGS sequence"/>
</dbReference>
<accession>A0ABY6U7L9</accession>
<reference evidence="19 20" key="1">
    <citation type="submission" date="2019-06" db="EMBL/GenBank/DDBJ databases">
        <authorList>
            <person name="Broberg M."/>
        </authorList>
    </citation>
    <scope>NUCLEOTIDE SEQUENCE [LARGE SCALE GENOMIC DNA]</scope>
</reference>
<evidence type="ECO:0000256" key="8">
    <source>
        <dbReference type="ARBA" id="ARBA00022723"/>
    </source>
</evidence>
<evidence type="ECO:0000256" key="17">
    <source>
        <dbReference type="SAM" id="SignalP"/>
    </source>
</evidence>
<evidence type="ECO:0000256" key="9">
    <source>
        <dbReference type="ARBA" id="ARBA00022729"/>
    </source>
</evidence>
<feature type="chain" id="PRO_5046329807" description="CFEM domain-containing protein" evidence="17">
    <location>
        <begin position="20"/>
        <end position="185"/>
    </location>
</feature>
<evidence type="ECO:0000256" key="7">
    <source>
        <dbReference type="ARBA" id="ARBA00022622"/>
    </source>
</evidence>
<evidence type="ECO:0000256" key="12">
    <source>
        <dbReference type="ARBA" id="ARBA00023157"/>
    </source>
</evidence>
<dbReference type="SMART" id="SM00747">
    <property type="entry name" value="CFEM"/>
    <property type="match status" value="1"/>
</dbReference>
<name>A0ABY6U7L9_BIOOC</name>
<proteinExistence type="inferred from homology"/>
<dbReference type="PROSITE" id="PS52012">
    <property type="entry name" value="CFEM"/>
    <property type="match status" value="1"/>
</dbReference>
<protein>
    <recommendedName>
        <fullName evidence="18">CFEM domain-containing protein</fullName>
    </recommendedName>
</protein>
<feature type="disulfide bond" evidence="15">
    <location>
        <begin position="44"/>
        <end position="51"/>
    </location>
</feature>
<feature type="disulfide bond" evidence="15">
    <location>
        <begin position="53"/>
        <end position="86"/>
    </location>
</feature>
<feature type="binding site" description="axial binding residue" evidence="15">
    <location>
        <position position="48"/>
    </location>
    <ligand>
        <name>heme</name>
        <dbReference type="ChEBI" id="CHEBI:30413"/>
    </ligand>
    <ligandPart>
        <name>Fe</name>
        <dbReference type="ChEBI" id="CHEBI:18248"/>
    </ligandPart>
</feature>
<evidence type="ECO:0000313" key="19">
    <source>
        <dbReference type="EMBL" id="VUC27101.1"/>
    </source>
</evidence>
<keyword evidence="10 15" id="KW-0408">Iron</keyword>
<dbReference type="InterPro" id="IPR008427">
    <property type="entry name" value="Extracellular_membr_CFEM_dom"/>
</dbReference>
<evidence type="ECO:0000256" key="13">
    <source>
        <dbReference type="ARBA" id="ARBA00023180"/>
    </source>
</evidence>
<dbReference type="InterPro" id="IPR051735">
    <property type="entry name" value="CFEM_domain"/>
</dbReference>
<dbReference type="PANTHER" id="PTHR37928:SF2">
    <property type="entry name" value="GPI ANCHORED CFEM DOMAIN PROTEIN (AFU_ORTHOLOGUE AFUA_6G10580)"/>
    <property type="match status" value="1"/>
</dbReference>
<evidence type="ECO:0000256" key="4">
    <source>
        <dbReference type="ARBA" id="ARBA00022475"/>
    </source>
</evidence>
<evidence type="ECO:0000259" key="18">
    <source>
        <dbReference type="PROSITE" id="PS52012"/>
    </source>
</evidence>
<keyword evidence="13" id="KW-0325">Glycoprotein</keyword>
<evidence type="ECO:0000313" key="20">
    <source>
        <dbReference type="Proteomes" id="UP000766486"/>
    </source>
</evidence>
<keyword evidence="14" id="KW-0449">Lipoprotein</keyword>
<keyword evidence="8 15" id="KW-0479">Metal-binding</keyword>
<feature type="region of interest" description="Disordered" evidence="16">
    <location>
        <begin position="130"/>
        <end position="165"/>
    </location>
</feature>
<dbReference type="Pfam" id="PF05730">
    <property type="entry name" value="CFEM"/>
    <property type="match status" value="1"/>
</dbReference>
<evidence type="ECO:0000256" key="2">
    <source>
        <dbReference type="ARBA" id="ARBA00004613"/>
    </source>
</evidence>
<evidence type="ECO:0000256" key="3">
    <source>
        <dbReference type="ARBA" id="ARBA00010031"/>
    </source>
</evidence>
<evidence type="ECO:0000256" key="1">
    <source>
        <dbReference type="ARBA" id="ARBA00004609"/>
    </source>
</evidence>
<evidence type="ECO:0000256" key="14">
    <source>
        <dbReference type="ARBA" id="ARBA00023288"/>
    </source>
</evidence>
<feature type="domain" description="CFEM" evidence="18">
    <location>
        <begin position="1"/>
        <end position="113"/>
    </location>
</feature>
<keyword evidence="5" id="KW-0964">Secreted</keyword>
<feature type="signal peptide" evidence="17">
    <location>
        <begin position="1"/>
        <end position="19"/>
    </location>
</feature>
<keyword evidence="6 15" id="KW-0349">Heme</keyword>
<evidence type="ECO:0000256" key="5">
    <source>
        <dbReference type="ARBA" id="ARBA00022525"/>
    </source>
</evidence>
<evidence type="ECO:0000256" key="11">
    <source>
        <dbReference type="ARBA" id="ARBA00023136"/>
    </source>
</evidence>
<comment type="caution">
    <text evidence="15">Lacks conserved residue(s) required for the propagation of feature annotation.</text>
</comment>
<dbReference type="EMBL" id="CABFNS010000762">
    <property type="protein sequence ID" value="VUC27101.1"/>
    <property type="molecule type" value="Genomic_DNA"/>
</dbReference>
<evidence type="ECO:0000256" key="15">
    <source>
        <dbReference type="PROSITE-ProRule" id="PRU01356"/>
    </source>
</evidence>
<keyword evidence="7" id="KW-0336">GPI-anchor</keyword>
<keyword evidence="12 15" id="KW-1015">Disulfide bond</keyword>
<keyword evidence="4" id="KW-1003">Cell membrane</keyword>
<sequence>MKFIATPIILALAAGFASAQLEDVPECAKSCLVQYTTGTQIANCAQLDIKCICSNTQFLDGIACCLDKDCDAAGKSAAVTFAKQICSTADVTIPDEVVCKSSSSTASGGSSSSSSSASASGSSSASASASGSSSASAASNTATTTTQSTSTTTNSASQQSGTGAASGLTPFSGSIGAALALLFAL</sequence>
<evidence type="ECO:0000256" key="10">
    <source>
        <dbReference type="ARBA" id="ARBA00023004"/>
    </source>
</evidence>
<evidence type="ECO:0000256" key="16">
    <source>
        <dbReference type="SAM" id="MobiDB-lite"/>
    </source>
</evidence>
<dbReference type="PANTHER" id="PTHR37928">
    <property type="entry name" value="CFEM DOMAIN PROTEIN (AFU_ORTHOLOGUE AFUA_6G14090)"/>
    <property type="match status" value="1"/>
</dbReference>